<name>A0A4Y2V4Y6_ARAVE</name>
<reference evidence="2 3" key="1">
    <citation type="journal article" date="2019" name="Sci. Rep.">
        <title>Orb-weaving spider Araneus ventricosus genome elucidates the spidroin gene catalogue.</title>
        <authorList>
            <person name="Kono N."/>
            <person name="Nakamura H."/>
            <person name="Ohtoshi R."/>
            <person name="Moran D.A.P."/>
            <person name="Shinohara A."/>
            <person name="Yoshida Y."/>
            <person name="Fujiwara M."/>
            <person name="Mori M."/>
            <person name="Tomita M."/>
            <person name="Arakawa K."/>
        </authorList>
    </citation>
    <scope>NUCLEOTIDE SEQUENCE [LARGE SCALE GENOMIC DNA]</scope>
</reference>
<dbReference type="AlphaFoldDB" id="A0A4Y2V4Y6"/>
<proteinExistence type="predicted"/>
<feature type="region of interest" description="Disordered" evidence="1">
    <location>
        <begin position="1"/>
        <end position="46"/>
    </location>
</feature>
<dbReference type="EMBL" id="BGPR01043703">
    <property type="protein sequence ID" value="GBO20335.1"/>
    <property type="molecule type" value="Genomic_DNA"/>
</dbReference>
<keyword evidence="3" id="KW-1185">Reference proteome</keyword>
<evidence type="ECO:0000313" key="2">
    <source>
        <dbReference type="EMBL" id="GBO20335.1"/>
    </source>
</evidence>
<feature type="compositionally biased region" description="Basic and acidic residues" evidence="1">
    <location>
        <begin position="13"/>
        <end position="24"/>
    </location>
</feature>
<comment type="caution">
    <text evidence="2">The sequence shown here is derived from an EMBL/GenBank/DDBJ whole genome shotgun (WGS) entry which is preliminary data.</text>
</comment>
<organism evidence="2 3">
    <name type="scientific">Araneus ventricosus</name>
    <name type="common">Orbweaver spider</name>
    <name type="synonym">Epeira ventricosa</name>
    <dbReference type="NCBI Taxonomy" id="182803"/>
    <lineage>
        <taxon>Eukaryota</taxon>
        <taxon>Metazoa</taxon>
        <taxon>Ecdysozoa</taxon>
        <taxon>Arthropoda</taxon>
        <taxon>Chelicerata</taxon>
        <taxon>Arachnida</taxon>
        <taxon>Araneae</taxon>
        <taxon>Araneomorphae</taxon>
        <taxon>Entelegynae</taxon>
        <taxon>Araneoidea</taxon>
        <taxon>Araneidae</taxon>
        <taxon>Araneus</taxon>
    </lineage>
</organism>
<gene>
    <name evidence="2" type="ORF">AVEN_141229_1</name>
</gene>
<feature type="compositionally biased region" description="Polar residues" evidence="1">
    <location>
        <begin position="66"/>
        <end position="81"/>
    </location>
</feature>
<accession>A0A4Y2V4Y6</accession>
<evidence type="ECO:0000256" key="1">
    <source>
        <dbReference type="SAM" id="MobiDB-lite"/>
    </source>
</evidence>
<protein>
    <submittedName>
        <fullName evidence="2">Uncharacterized protein</fullName>
    </submittedName>
</protein>
<feature type="region of interest" description="Disordered" evidence="1">
    <location>
        <begin position="66"/>
        <end position="92"/>
    </location>
</feature>
<feature type="non-terminal residue" evidence="2">
    <location>
        <position position="1"/>
    </location>
</feature>
<sequence>FGVTHKGVNPGLPKREGSSEERSPRQQSQTEVGDITAITGHSQPFPKEVRNVIGMEVTQQHTITITPRINETPLTYPTASPRTRGASRRRLT</sequence>
<dbReference type="Proteomes" id="UP000499080">
    <property type="component" value="Unassembled WGS sequence"/>
</dbReference>
<evidence type="ECO:0000313" key="3">
    <source>
        <dbReference type="Proteomes" id="UP000499080"/>
    </source>
</evidence>